<protein>
    <submittedName>
        <fullName evidence="3">Periplasmic component</fullName>
    </submittedName>
</protein>
<evidence type="ECO:0000313" key="3">
    <source>
        <dbReference type="EMBL" id="GAC42540.1"/>
    </source>
</evidence>
<evidence type="ECO:0000256" key="2">
    <source>
        <dbReference type="SAM" id="SignalP"/>
    </source>
</evidence>
<proteinExistence type="predicted"/>
<accession>M9LHW7</accession>
<dbReference type="Gene3D" id="3.40.190.10">
    <property type="entry name" value="Periplasmic binding protein-like II"/>
    <property type="match status" value="1"/>
</dbReference>
<feature type="chain" id="PRO_5039316090" evidence="2">
    <location>
        <begin position="23"/>
        <end position="455"/>
    </location>
</feature>
<comment type="caution">
    <text evidence="3">The sequence shown here is derived from an EMBL/GenBank/DDBJ whole genome shotgun (WGS) entry which is preliminary data.</text>
</comment>
<dbReference type="AlphaFoldDB" id="M9LHW7"/>
<name>M9LHW7_PAEPP</name>
<dbReference type="RefSeq" id="WP_006286006.1">
    <property type="nucleotide sequence ID" value="NZ_BALG01000110.1"/>
</dbReference>
<evidence type="ECO:0000313" key="4">
    <source>
        <dbReference type="Proteomes" id="UP000029453"/>
    </source>
</evidence>
<keyword evidence="4" id="KW-1185">Reference proteome</keyword>
<organism evidence="3 4">
    <name type="scientific">Paenibacillus popilliae ATCC 14706</name>
    <dbReference type="NCBI Taxonomy" id="1212764"/>
    <lineage>
        <taxon>Bacteria</taxon>
        <taxon>Bacillati</taxon>
        <taxon>Bacillota</taxon>
        <taxon>Bacilli</taxon>
        <taxon>Bacillales</taxon>
        <taxon>Paenibacillaceae</taxon>
        <taxon>Paenibacillus</taxon>
    </lineage>
</organism>
<dbReference type="InterPro" id="IPR006059">
    <property type="entry name" value="SBP"/>
</dbReference>
<dbReference type="EMBL" id="BALG01000110">
    <property type="protein sequence ID" value="GAC42540.1"/>
    <property type="molecule type" value="Genomic_DNA"/>
</dbReference>
<feature type="compositionally biased region" description="Basic and acidic residues" evidence="1">
    <location>
        <begin position="442"/>
        <end position="455"/>
    </location>
</feature>
<dbReference type="Proteomes" id="UP000029453">
    <property type="component" value="Unassembled WGS sequence"/>
</dbReference>
<feature type="signal peptide" evidence="2">
    <location>
        <begin position="1"/>
        <end position="22"/>
    </location>
</feature>
<dbReference type="SUPFAM" id="SSF53850">
    <property type="entry name" value="Periplasmic binding protein-like II"/>
    <property type="match status" value="1"/>
</dbReference>
<keyword evidence="2" id="KW-0732">Signal</keyword>
<dbReference type="InterPro" id="IPR050490">
    <property type="entry name" value="Bact_solute-bd_prot1"/>
</dbReference>
<dbReference type="PROSITE" id="PS51257">
    <property type="entry name" value="PROKAR_LIPOPROTEIN"/>
    <property type="match status" value="1"/>
</dbReference>
<sequence length="455" mass="52053">MKAKWKISFVLLTMVMFTSGCFGEKQALAPLKDEKEKIKVVYYSERQFNDDYGQLFNAKYPNIDVEVIPIMSREHPLNFHGVEQQDEEKVKTLIEQHKPDVLLLNENLFTSYEQEGKLYSLEEVIVQDQFDLTGYMPGLIDSLRAKGQGKLYGLIPSLEASVLYYNRDLFTENNIEFPRNQMTWEEVFNLSKRFQGIGTGKNKVHGFDQITVPNYSRSIFLNRVASTFALRMFDAKAKKLLIHSDGWKKVFELTTDAIRSQAVSCSDPSDFFAFPDGKAAMTIAGTWFIDMIDRSAKKINWDIVTVPIDPQNPDESALVTFGGIYAVSANSPNKRAAWELVKFVNGTDMAKILSRSTNRPFPTRNQVPKEFYGRSVEPFYKLKPTVHSSDLRSHENVPEEFYRLYRPLLEDTLKVIVDNKKTVDEALAELQVQGQNALDQARAAEKREENSKTAE</sequence>
<reference evidence="3 4" key="1">
    <citation type="submission" date="2012-10" db="EMBL/GenBank/DDBJ databases">
        <title>Draft Genome Sequence of Paenibacillus popilliae ATCC 14706T.</title>
        <authorList>
            <person name="Iiyama K."/>
            <person name="Mori K."/>
            <person name="Mon H."/>
            <person name="Chieda Y."/>
            <person name="Lee J.M."/>
            <person name="Kusakabe T."/>
            <person name="Tashiro K."/>
            <person name="Asano S."/>
            <person name="Yasunaga-Aoki C."/>
            <person name="Shimizu S."/>
        </authorList>
    </citation>
    <scope>NUCLEOTIDE SEQUENCE [LARGE SCALE GENOMIC DNA]</scope>
    <source>
        <strain evidence="3 4">ATCC 14706</strain>
    </source>
</reference>
<gene>
    <name evidence="3" type="ORF">PPOP_1897</name>
</gene>
<dbReference type="Pfam" id="PF13416">
    <property type="entry name" value="SBP_bac_8"/>
    <property type="match status" value="1"/>
</dbReference>
<evidence type="ECO:0000256" key="1">
    <source>
        <dbReference type="SAM" id="MobiDB-lite"/>
    </source>
</evidence>
<dbReference type="PANTHER" id="PTHR43649">
    <property type="entry name" value="ARABINOSE-BINDING PROTEIN-RELATED"/>
    <property type="match status" value="1"/>
</dbReference>
<feature type="region of interest" description="Disordered" evidence="1">
    <location>
        <begin position="434"/>
        <end position="455"/>
    </location>
</feature>